<dbReference type="EMBL" id="JMOA01000032">
    <property type="protein sequence ID" value="KCY00986.1"/>
    <property type="molecule type" value="Genomic_DNA"/>
</dbReference>
<evidence type="ECO:0000313" key="2">
    <source>
        <dbReference type="Proteomes" id="UP000027309"/>
    </source>
</evidence>
<sequence>MQSKHAGKLVDTRLSELVYEQAPLLRRIQVVKPNWHKRYNIDTDGLHHGDHDGQVLAPVRYDAGDVNGAWHVTWLPSVLLV</sequence>
<proteinExistence type="predicted"/>
<name>A0A836LZH6_ACIBA</name>
<reference evidence="1 2" key="1">
    <citation type="submission" date="2014-04" db="EMBL/GenBank/DDBJ databases">
        <title>Comparative genomics and transcriptomics to identify genetic mechanisms underlying the emergence of carbapenem resistant Acinetobacter baumannii (CRAb).</title>
        <authorList>
            <person name="Harris A.D."/>
            <person name="Johnson K.J."/>
            <person name="George J."/>
            <person name="Nadendla S."/>
            <person name="Daugherty S.C."/>
            <person name="Parankush S."/>
            <person name="Sadzewicz L."/>
            <person name="Tallon L."/>
            <person name="Sengamalay N."/>
            <person name="Hazen T.H."/>
            <person name="Rasko D.A."/>
        </authorList>
    </citation>
    <scope>NUCLEOTIDE SEQUENCE [LARGE SCALE GENOMIC DNA]</scope>
    <source>
        <strain evidence="1 2">1499986</strain>
    </source>
</reference>
<comment type="caution">
    <text evidence="1">The sequence shown here is derived from an EMBL/GenBank/DDBJ whole genome shotgun (WGS) entry which is preliminary data.</text>
</comment>
<dbReference type="AlphaFoldDB" id="A0A836LZH6"/>
<evidence type="ECO:0000313" key="1">
    <source>
        <dbReference type="EMBL" id="KCY00986.1"/>
    </source>
</evidence>
<organism evidence="1 2">
    <name type="scientific">Acinetobacter baumannii 1499986</name>
    <dbReference type="NCBI Taxonomy" id="1310673"/>
    <lineage>
        <taxon>Bacteria</taxon>
        <taxon>Pseudomonadati</taxon>
        <taxon>Pseudomonadota</taxon>
        <taxon>Gammaproteobacteria</taxon>
        <taxon>Moraxellales</taxon>
        <taxon>Moraxellaceae</taxon>
        <taxon>Acinetobacter</taxon>
        <taxon>Acinetobacter calcoaceticus/baumannii complex</taxon>
    </lineage>
</organism>
<accession>A0A836LZH6</accession>
<dbReference type="Proteomes" id="UP000027309">
    <property type="component" value="Unassembled WGS sequence"/>
</dbReference>
<protein>
    <submittedName>
        <fullName evidence="1">Uncharacterized protein</fullName>
    </submittedName>
</protein>
<gene>
    <name evidence="1" type="ORF">J572_2526</name>
</gene>